<dbReference type="EMBL" id="JBHSLD010000015">
    <property type="protein sequence ID" value="MFC5382215.1"/>
    <property type="molecule type" value="Genomic_DNA"/>
</dbReference>
<feature type="compositionally biased region" description="Low complexity" evidence="1">
    <location>
        <begin position="9"/>
        <end position="23"/>
    </location>
</feature>
<gene>
    <name evidence="3" type="ORF">ACFPJ6_15710</name>
</gene>
<name>A0ABW0GSJ4_9MICO</name>
<keyword evidence="2" id="KW-0812">Transmembrane</keyword>
<protein>
    <submittedName>
        <fullName evidence="3">Uncharacterized protein</fullName>
    </submittedName>
</protein>
<comment type="caution">
    <text evidence="3">The sequence shown here is derived from an EMBL/GenBank/DDBJ whole genome shotgun (WGS) entry which is preliminary data.</text>
</comment>
<feature type="transmembrane region" description="Helical" evidence="2">
    <location>
        <begin position="77"/>
        <end position="101"/>
    </location>
</feature>
<reference evidence="4" key="1">
    <citation type="journal article" date="2019" name="Int. J. Syst. Evol. Microbiol.">
        <title>The Global Catalogue of Microorganisms (GCM) 10K type strain sequencing project: providing services to taxonomists for standard genome sequencing and annotation.</title>
        <authorList>
            <consortium name="The Broad Institute Genomics Platform"/>
            <consortium name="The Broad Institute Genome Sequencing Center for Infectious Disease"/>
            <person name="Wu L."/>
            <person name="Ma J."/>
        </authorList>
    </citation>
    <scope>NUCLEOTIDE SEQUENCE [LARGE SCALE GENOMIC DNA]</scope>
    <source>
        <strain evidence="4">CCUG 43114</strain>
    </source>
</reference>
<proteinExistence type="predicted"/>
<evidence type="ECO:0000256" key="1">
    <source>
        <dbReference type="SAM" id="MobiDB-lite"/>
    </source>
</evidence>
<evidence type="ECO:0000256" key="2">
    <source>
        <dbReference type="SAM" id="Phobius"/>
    </source>
</evidence>
<keyword evidence="4" id="KW-1185">Reference proteome</keyword>
<feature type="transmembrane region" description="Helical" evidence="2">
    <location>
        <begin position="35"/>
        <end position="57"/>
    </location>
</feature>
<feature type="transmembrane region" description="Helical" evidence="2">
    <location>
        <begin position="164"/>
        <end position="186"/>
    </location>
</feature>
<dbReference type="RefSeq" id="WP_340271304.1">
    <property type="nucleotide sequence ID" value="NZ_JBBEOG010000010.1"/>
</dbReference>
<evidence type="ECO:0000313" key="3">
    <source>
        <dbReference type="EMBL" id="MFC5382215.1"/>
    </source>
</evidence>
<dbReference type="Proteomes" id="UP001596122">
    <property type="component" value="Unassembled WGS sequence"/>
</dbReference>
<sequence length="201" mass="20747">MSERDDVVGPDAPAVPSAPAAPLRRPRRRVDPRRAAVRALLVSAALAPVVGAVWWFVVPGGRRSPGDGYLALVQSRGAVDAGFALACLVVGVLLGIGWVLVREERPDVRSVGRLVGLLVGGVVGAALAWTTGWLLELAVPGPVGDVADLPAEQVAALVGPRPGVSAVVGGLLWPLGVAVIVVVDTVRELAWEAWHRAGSRG</sequence>
<feature type="transmembrane region" description="Helical" evidence="2">
    <location>
        <begin position="113"/>
        <end position="135"/>
    </location>
</feature>
<organism evidence="3 4">
    <name type="scientific">Aquipuribacter nitratireducens</name>
    <dbReference type="NCBI Taxonomy" id="650104"/>
    <lineage>
        <taxon>Bacteria</taxon>
        <taxon>Bacillati</taxon>
        <taxon>Actinomycetota</taxon>
        <taxon>Actinomycetes</taxon>
        <taxon>Micrococcales</taxon>
        <taxon>Intrasporangiaceae</taxon>
        <taxon>Aquipuribacter</taxon>
    </lineage>
</organism>
<evidence type="ECO:0000313" key="4">
    <source>
        <dbReference type="Proteomes" id="UP001596122"/>
    </source>
</evidence>
<keyword evidence="2" id="KW-0472">Membrane</keyword>
<keyword evidence="2" id="KW-1133">Transmembrane helix</keyword>
<feature type="region of interest" description="Disordered" evidence="1">
    <location>
        <begin position="1"/>
        <end position="27"/>
    </location>
</feature>
<accession>A0ABW0GSJ4</accession>